<comment type="cofactor">
    <cofactor evidence="1">
        <name>Mg(2+)</name>
        <dbReference type="ChEBI" id="CHEBI:18420"/>
    </cofactor>
</comment>
<dbReference type="InterPro" id="IPR015813">
    <property type="entry name" value="Pyrv/PenolPyrv_kinase-like_dom"/>
</dbReference>
<gene>
    <name evidence="4" type="ORF">E3T55_11190</name>
</gene>
<evidence type="ECO:0000259" key="3">
    <source>
        <dbReference type="Pfam" id="PF01326"/>
    </source>
</evidence>
<dbReference type="SUPFAM" id="SSF56059">
    <property type="entry name" value="Glutathione synthetase ATP-binding domain-like"/>
    <property type="match status" value="1"/>
</dbReference>
<organism evidence="4 5">
    <name type="scientific">Cryobacterium frigoriphilum</name>
    <dbReference type="NCBI Taxonomy" id="1259150"/>
    <lineage>
        <taxon>Bacteria</taxon>
        <taxon>Bacillati</taxon>
        <taxon>Actinomycetota</taxon>
        <taxon>Actinomycetes</taxon>
        <taxon>Micrococcales</taxon>
        <taxon>Microbacteriaceae</taxon>
        <taxon>Cryobacterium</taxon>
    </lineage>
</organism>
<name>A0A4R8ZZZ4_9MICO</name>
<feature type="domain" description="PEP-utilising enzyme mobile" evidence="2">
    <location>
        <begin position="435"/>
        <end position="514"/>
    </location>
</feature>
<evidence type="ECO:0000259" key="2">
    <source>
        <dbReference type="Pfam" id="PF00391"/>
    </source>
</evidence>
<feature type="domain" description="Pyruvate phosphate dikinase AMP/ATP-binding" evidence="3">
    <location>
        <begin position="60"/>
        <end position="298"/>
    </location>
</feature>
<dbReference type="Pfam" id="PF00391">
    <property type="entry name" value="PEP-utilizers"/>
    <property type="match status" value="1"/>
</dbReference>
<dbReference type="InterPro" id="IPR018274">
    <property type="entry name" value="PEP_util_AS"/>
</dbReference>
<dbReference type="RefSeq" id="WP_134519653.1">
    <property type="nucleotide sequence ID" value="NZ_SOHE01000048.1"/>
</dbReference>
<protein>
    <submittedName>
        <fullName evidence="4">Pyruvate, phosphate dikinase</fullName>
        <ecNumber evidence="4">2.7.9.1</ecNumber>
    </submittedName>
</protein>
<dbReference type="SUPFAM" id="SSF51621">
    <property type="entry name" value="Phosphoenolpyruvate/pyruvate domain"/>
    <property type="match status" value="1"/>
</dbReference>
<dbReference type="InterPro" id="IPR010121">
    <property type="entry name" value="Pyruvate_phosphate_dikinase"/>
</dbReference>
<dbReference type="Gene3D" id="3.30.470.20">
    <property type="entry name" value="ATP-grasp fold, B domain"/>
    <property type="match status" value="1"/>
</dbReference>
<dbReference type="InterPro" id="IPR040442">
    <property type="entry name" value="Pyrv_kinase-like_dom_sf"/>
</dbReference>
<dbReference type="Gene3D" id="3.30.1490.20">
    <property type="entry name" value="ATP-grasp fold, A domain"/>
    <property type="match status" value="1"/>
</dbReference>
<keyword evidence="4" id="KW-0808">Transferase</keyword>
<dbReference type="EC" id="2.7.9.1" evidence="4"/>
<dbReference type="NCBIfam" id="NF004531">
    <property type="entry name" value="PRK05878.1"/>
    <property type="match status" value="1"/>
</dbReference>
<dbReference type="PIRSF" id="PIRSF000853">
    <property type="entry name" value="PPDK"/>
    <property type="match status" value="1"/>
</dbReference>
<dbReference type="GO" id="GO:0016301">
    <property type="term" value="F:kinase activity"/>
    <property type="evidence" value="ECO:0007669"/>
    <property type="project" value="UniProtKB-KW"/>
</dbReference>
<dbReference type="GO" id="GO:0050242">
    <property type="term" value="F:pyruvate, phosphate dikinase activity"/>
    <property type="evidence" value="ECO:0007669"/>
    <property type="project" value="UniProtKB-EC"/>
</dbReference>
<evidence type="ECO:0000313" key="5">
    <source>
        <dbReference type="Proteomes" id="UP000297447"/>
    </source>
</evidence>
<proteinExistence type="predicted"/>
<dbReference type="InterPro" id="IPR036637">
    <property type="entry name" value="Phosphohistidine_dom_sf"/>
</dbReference>
<dbReference type="GO" id="GO:0005524">
    <property type="term" value="F:ATP binding"/>
    <property type="evidence" value="ECO:0007669"/>
    <property type="project" value="InterPro"/>
</dbReference>
<evidence type="ECO:0000256" key="1">
    <source>
        <dbReference type="ARBA" id="ARBA00001946"/>
    </source>
</evidence>
<dbReference type="PROSITE" id="PS00370">
    <property type="entry name" value="PEP_ENZYMES_PHOS_SITE"/>
    <property type="match status" value="1"/>
</dbReference>
<reference evidence="4 5" key="1">
    <citation type="submission" date="2019-03" db="EMBL/GenBank/DDBJ databases">
        <title>Genomics of glacier-inhabiting Cryobacterium strains.</title>
        <authorList>
            <person name="Liu Q."/>
            <person name="Xin Y.-H."/>
        </authorList>
    </citation>
    <scope>NUCLEOTIDE SEQUENCE [LARGE SCALE GENOMIC DNA]</scope>
    <source>
        <strain evidence="4 5">Hh14</strain>
    </source>
</reference>
<dbReference type="Gene3D" id="1.20.80.30">
    <property type="match status" value="1"/>
</dbReference>
<keyword evidence="4" id="KW-0670">Pyruvate</keyword>
<accession>A0A4R8ZZZ4</accession>
<dbReference type="PANTHER" id="PTHR22931">
    <property type="entry name" value="PHOSPHOENOLPYRUVATE DIKINASE-RELATED"/>
    <property type="match status" value="1"/>
</dbReference>
<dbReference type="Gene3D" id="1.10.189.10">
    <property type="entry name" value="Pyruvate Phosphate Dikinase, domain 2"/>
    <property type="match status" value="1"/>
</dbReference>
<dbReference type="Proteomes" id="UP000297447">
    <property type="component" value="Unassembled WGS sequence"/>
</dbReference>
<dbReference type="PANTHER" id="PTHR22931:SF9">
    <property type="entry name" value="PYRUVATE, PHOSPHATE DIKINASE 1, CHLOROPLASTIC"/>
    <property type="match status" value="1"/>
</dbReference>
<comment type="caution">
    <text evidence="4">The sequence shown here is derived from an EMBL/GenBank/DDBJ whole genome shotgun (WGS) entry which is preliminary data.</text>
</comment>
<dbReference type="Gene3D" id="3.20.20.60">
    <property type="entry name" value="Phosphoenolpyruvate-binding domains"/>
    <property type="match status" value="1"/>
</dbReference>
<dbReference type="Pfam" id="PF01326">
    <property type="entry name" value="PPDK_N"/>
    <property type="match status" value="1"/>
</dbReference>
<dbReference type="EMBL" id="SOHE01000048">
    <property type="protein sequence ID" value="TFD49634.1"/>
    <property type="molecule type" value="Genomic_DNA"/>
</dbReference>
<dbReference type="InterPro" id="IPR013815">
    <property type="entry name" value="ATP_grasp_subdomain_1"/>
</dbReference>
<keyword evidence="5" id="KW-1185">Reference proteome</keyword>
<dbReference type="InterPro" id="IPR002192">
    <property type="entry name" value="PPDK_AMP/ATP-bd"/>
</dbReference>
<dbReference type="AlphaFoldDB" id="A0A4R8ZZZ4"/>
<dbReference type="InterPro" id="IPR008279">
    <property type="entry name" value="PEP-util_enz_mobile_dom"/>
</dbReference>
<dbReference type="Gene3D" id="3.50.30.10">
    <property type="entry name" value="Phosphohistidine domain"/>
    <property type="match status" value="1"/>
</dbReference>
<dbReference type="OrthoDB" id="9765468at2"/>
<dbReference type="SUPFAM" id="SSF52009">
    <property type="entry name" value="Phosphohistidine domain"/>
    <property type="match status" value="1"/>
</dbReference>
<keyword evidence="4" id="KW-0418">Kinase</keyword>
<evidence type="ECO:0000313" key="4">
    <source>
        <dbReference type="EMBL" id="TFD49634.1"/>
    </source>
</evidence>
<sequence>MTDTAESTVRSIEPALTFSFDDASTAGKAVLGGKGAGLIAMTRSGLRVPPGYVLSTACCREYFVSGAIPAGLLAQIEERLVSLERQTGKVFGGGPTPLLLSVRSGAPVSMPGMMDTVLNLGLNRPAAVALATQTRNPRFMADVLFRFHAMYAQIVLDVLDVPDPGELDAILGPLGDDPDPAVVYDTVWDFCQARLVEQGDEEVPAEPREQLRRAIEAVFRSWNTRRAITYRELHRIPHQMGTAVVVQSMVFGNLDAHSGSGVVFSRNPVSGAPGLFGEFLAASQGEDVVAGTRTPDPISGLHDLLPDAFDDLTATVARLEKLNQDVLDIEFTIERGVLYFLQVRSAKRTATAAIRIATDLLDEGTVSDHAALQMLSVDQVRQVQRPGFDPAEVVDARATGRVIAQGIGASPGQVTGIVTLDPDRAKALAKTGVRVILARQITSPTDLHGMIAADGIVTATGGATSHAAVVARALGKTCVVGCAQLVIDASSKTLSVGGHVIREGDALSLDGATGEVFVGALTLTRPAIAGAQLERLLGLSNRRSGAEVLVRATTVDQVMAAKRAGLPGVVASAADILATSARFAEVIESLRAPEDEASTFAVVEDVLAEQFTALFAAAGDLEFSIRAIDFLTDKISDVLDTRTIAVEYPHLAMPLGSAESIRAQLRGITRAVAASGARPRVSLCVRNVSDRAEAAALAVIRAEQEGSGGVELGVYLTSPRGALAAHELGDEVELVWVELRLLQAAMFGLPDEYLLAREPLDRYSSRGLLSVNPRDSIDPSVIPLLATVAGAAGANAATRVGVRVSGEASESLIGELFAHGFRRFAVDSAEAAPVRLALGKAVPAAE</sequence>